<evidence type="ECO:0000313" key="1">
    <source>
        <dbReference type="EMBL" id="CRZ11219.1"/>
    </source>
</evidence>
<accession>A0A0H5RR70</accession>
<organism evidence="1">
    <name type="scientific">Spongospora subterranea</name>
    <dbReference type="NCBI Taxonomy" id="70186"/>
    <lineage>
        <taxon>Eukaryota</taxon>
        <taxon>Sar</taxon>
        <taxon>Rhizaria</taxon>
        <taxon>Endomyxa</taxon>
        <taxon>Phytomyxea</taxon>
        <taxon>Plasmodiophorida</taxon>
        <taxon>Plasmodiophoridae</taxon>
        <taxon>Spongospora</taxon>
    </lineage>
</organism>
<reference evidence="1" key="1">
    <citation type="submission" date="2015-04" db="EMBL/GenBank/DDBJ databases">
        <title>The genome sequence of the plant pathogenic Rhizarian Plasmodiophora brassicae reveals insights in its biotrophic life cycle and the origin of chitin synthesis.</title>
        <authorList>
            <person name="Schwelm A."/>
            <person name="Fogelqvist J."/>
            <person name="Knaust A."/>
            <person name="Julke S."/>
            <person name="Lilja T."/>
            <person name="Dhandapani V."/>
            <person name="Bonilla-Rosso G."/>
            <person name="Karlsson M."/>
            <person name="Shevchenko A."/>
            <person name="Choi S.R."/>
            <person name="Kim H.G."/>
            <person name="Park J.Y."/>
            <person name="Lim Y.P."/>
            <person name="Ludwig-Muller J."/>
            <person name="Dixelius C."/>
        </authorList>
    </citation>
    <scope>NUCLEOTIDE SEQUENCE</scope>
    <source>
        <tissue evidence="1">Potato root galls</tissue>
    </source>
</reference>
<dbReference type="AlphaFoldDB" id="A0A0H5RR70"/>
<sequence length="289" mass="32453">MDDDEFSIAMQVFSQASTSDIQGWDGETVDDAIAWASYLETPNILRIDQSTRCFSQGINPQSAIRSLISFITRNSFCPTQVMAALLSRVDHQLFCDELSPLVHLEARAELELQQYNQKERSLAVMKATGQAILMNLEQSFSSKRMDLLSSLAADPDMIKHMFWALAQSDILLRKKNSLSIIRNIETVLLDANLTKEHVSTFFVQSCNASTQFCTKCIGLILSRIMAKLPSSAGRILHYDSTQIEMNLLKDAVFNADLSVRLILEQCLDDVGFSETVLKDLKAHLLIKPR</sequence>
<protein>
    <submittedName>
        <fullName evidence="1">Uncharacterized protein</fullName>
    </submittedName>
</protein>
<name>A0A0H5RR70_9EUKA</name>
<dbReference type="EMBL" id="HACM01010777">
    <property type="protein sequence ID" value="CRZ11219.1"/>
    <property type="molecule type" value="Transcribed_RNA"/>
</dbReference>
<proteinExistence type="predicted"/>